<reference evidence="4" key="1">
    <citation type="submission" date="2016-06" db="UniProtKB">
        <authorList>
            <consortium name="WormBaseParasite"/>
        </authorList>
    </citation>
    <scope>IDENTIFICATION</scope>
</reference>
<gene>
    <name evidence="2" type="ORF">NOO_LOCUS5907</name>
</gene>
<feature type="region of interest" description="Disordered" evidence="1">
    <location>
        <begin position="218"/>
        <end position="243"/>
    </location>
</feature>
<dbReference type="AlphaFoldDB" id="A0A182ECW1"/>
<name>A0A182ECW1_ONCOC</name>
<feature type="compositionally biased region" description="Basic and acidic residues" evidence="1">
    <location>
        <begin position="234"/>
        <end position="243"/>
    </location>
</feature>
<organism evidence="4">
    <name type="scientific">Onchocerca ochengi</name>
    <name type="common">Filarial nematode worm</name>
    <dbReference type="NCBI Taxonomy" id="42157"/>
    <lineage>
        <taxon>Eukaryota</taxon>
        <taxon>Metazoa</taxon>
        <taxon>Ecdysozoa</taxon>
        <taxon>Nematoda</taxon>
        <taxon>Chromadorea</taxon>
        <taxon>Rhabditida</taxon>
        <taxon>Spirurina</taxon>
        <taxon>Spiruromorpha</taxon>
        <taxon>Filarioidea</taxon>
        <taxon>Onchocercidae</taxon>
        <taxon>Onchocerca</taxon>
    </lineage>
</organism>
<protein>
    <submittedName>
        <fullName evidence="2 4">Uncharacterized protein</fullName>
    </submittedName>
</protein>
<dbReference type="OrthoDB" id="5864634at2759"/>
<proteinExistence type="predicted"/>
<feature type="compositionally biased region" description="Low complexity" evidence="1">
    <location>
        <begin position="219"/>
        <end position="233"/>
    </location>
</feature>
<evidence type="ECO:0000313" key="2">
    <source>
        <dbReference type="EMBL" id="VDK80033.1"/>
    </source>
</evidence>
<reference evidence="2 3" key="2">
    <citation type="submission" date="2018-08" db="EMBL/GenBank/DDBJ databases">
        <authorList>
            <person name="Laetsch R D."/>
            <person name="Stevens L."/>
            <person name="Kumar S."/>
            <person name="Blaxter L. M."/>
        </authorList>
    </citation>
    <scope>NUCLEOTIDE SEQUENCE [LARGE SCALE GENOMIC DNA]</scope>
</reference>
<keyword evidence="3" id="KW-1185">Reference proteome</keyword>
<sequence length="298" mass="33164">MEMLQIDLSNAEAVSAACVYLADPHKLPIPTKNANANVSRKESNVNVEIPQHYLGDEKIKDQNQPREQYQVDDMSISSDSDFEETLQNHFQYTPKSKSDEKIQKNDGSSIVFTSPVAFTENSKSNASFSGKENFNLNVTGNISVNSNRILNSKVRKQRITNGHFDATSPVEQFCKNSLIASTPVSTKPDNAPQRRLAMVNSAIRTKMCQSEQRTLLNLSVSSTESMNTSSSLSPKDEARKREQEAIAKHIARIRTSTSRIVSSNETSPMVDNTSRYYSMRTSFGSNDSSSFSKLSPRC</sequence>
<evidence type="ECO:0000256" key="1">
    <source>
        <dbReference type="SAM" id="MobiDB-lite"/>
    </source>
</evidence>
<evidence type="ECO:0000313" key="4">
    <source>
        <dbReference type="WBParaSite" id="nOo.2.0.1.t05907-RA"/>
    </source>
</evidence>
<dbReference type="Proteomes" id="UP000271087">
    <property type="component" value="Unassembled WGS sequence"/>
</dbReference>
<evidence type="ECO:0000313" key="3">
    <source>
        <dbReference type="Proteomes" id="UP000271087"/>
    </source>
</evidence>
<dbReference type="EMBL" id="UYRW01001700">
    <property type="protein sequence ID" value="VDK80033.1"/>
    <property type="molecule type" value="Genomic_DNA"/>
</dbReference>
<dbReference type="WBParaSite" id="nOo.2.0.1.t05907-RA">
    <property type="protein sequence ID" value="nOo.2.0.1.t05907-RA"/>
    <property type="gene ID" value="nOo.2.0.1.g05907"/>
</dbReference>
<accession>A0A182ECW1</accession>